<dbReference type="RefSeq" id="WP_145376112.1">
    <property type="nucleotide sequence ID" value="NZ_CP036276.1"/>
</dbReference>
<dbReference type="GO" id="GO:0042802">
    <property type="term" value="F:identical protein binding"/>
    <property type="evidence" value="ECO:0007669"/>
    <property type="project" value="TreeGrafter"/>
</dbReference>
<evidence type="ECO:0000256" key="4">
    <source>
        <dbReference type="ARBA" id="ARBA00022898"/>
    </source>
</evidence>
<sequence length="458" mass="49914">MTERESSGLPNAFTFSPQACTPVETPFRRITTALPAPETAPVLADAVRFFPQVNCYQPPIVWDRAEKYQVFDAAGNCWIDFSSTAVACNSGHGHPAIRAALAAHVEEGLLAQFSFASEIRVRLARRLVELAPPGMDKAYLWTVGSEAIEAALRVAREWGQKRDPRKYHLLAFSGDFHGWTLGAHQLSGTSAAKPWLQHPDTAIHHIPFPTDNRDGPTQLDESIAALAERDVHSGQIAAVFIETLQGWGALPFPVDYMQALRRWADAHDILLIFDEIQTGFGRTGKLFAHEHYDVRADLLCVGKGISSSLPLAAVLGPAAILDTLNPADITTTHAGHPLSCAAALANLDVIFDEGLIEKADRTGQIAREELRKLQQRFPKHIARVSGLGLLNAIHLRDPATGKPDKALARDLVWEAVKRGVMLFHTNRETVKVCPPLVIPPEAVVDGIAGIGEALETLV</sequence>
<dbReference type="Gene3D" id="3.40.640.10">
    <property type="entry name" value="Type I PLP-dependent aspartate aminotransferase-like (Major domain)"/>
    <property type="match status" value="1"/>
</dbReference>
<reference evidence="6 7" key="1">
    <citation type="submission" date="2019-02" db="EMBL/GenBank/DDBJ databases">
        <title>Deep-cultivation of Planctomycetes and their phenomic and genomic characterization uncovers novel biology.</title>
        <authorList>
            <person name="Wiegand S."/>
            <person name="Jogler M."/>
            <person name="Boedeker C."/>
            <person name="Pinto D."/>
            <person name="Vollmers J."/>
            <person name="Rivas-Marin E."/>
            <person name="Kohn T."/>
            <person name="Peeters S.H."/>
            <person name="Heuer A."/>
            <person name="Rast P."/>
            <person name="Oberbeckmann S."/>
            <person name="Bunk B."/>
            <person name="Jeske O."/>
            <person name="Meyerdierks A."/>
            <person name="Storesund J.E."/>
            <person name="Kallscheuer N."/>
            <person name="Luecker S."/>
            <person name="Lage O.M."/>
            <person name="Pohl T."/>
            <person name="Merkel B.J."/>
            <person name="Hornburger P."/>
            <person name="Mueller R.-W."/>
            <person name="Bruemmer F."/>
            <person name="Labrenz M."/>
            <person name="Spormann A.M."/>
            <person name="Op den Camp H."/>
            <person name="Overmann J."/>
            <person name="Amann R."/>
            <person name="Jetten M.S.M."/>
            <person name="Mascher T."/>
            <person name="Medema M.H."/>
            <person name="Devos D.P."/>
            <person name="Kaster A.-K."/>
            <person name="Ovreas L."/>
            <person name="Rohde M."/>
            <person name="Galperin M.Y."/>
            <person name="Jogler C."/>
        </authorList>
    </citation>
    <scope>NUCLEOTIDE SEQUENCE [LARGE SCALE GENOMIC DNA]</scope>
    <source>
        <strain evidence="6 7">Mal52</strain>
    </source>
</reference>
<organism evidence="6 7">
    <name type="scientific">Symmachiella dynata</name>
    <dbReference type="NCBI Taxonomy" id="2527995"/>
    <lineage>
        <taxon>Bacteria</taxon>
        <taxon>Pseudomonadati</taxon>
        <taxon>Planctomycetota</taxon>
        <taxon>Planctomycetia</taxon>
        <taxon>Planctomycetales</taxon>
        <taxon>Planctomycetaceae</taxon>
        <taxon>Symmachiella</taxon>
    </lineage>
</organism>
<dbReference type="InterPro" id="IPR015421">
    <property type="entry name" value="PyrdxlP-dep_Trfase_major"/>
</dbReference>
<dbReference type="SUPFAM" id="SSF53383">
    <property type="entry name" value="PLP-dependent transferases"/>
    <property type="match status" value="1"/>
</dbReference>
<dbReference type="PROSITE" id="PS00600">
    <property type="entry name" value="AA_TRANSFER_CLASS_3"/>
    <property type="match status" value="1"/>
</dbReference>
<comment type="similarity">
    <text evidence="5">Belongs to the class-III pyridoxal-phosphate-dependent aminotransferase family.</text>
</comment>
<dbReference type="PIRSF" id="PIRSF000521">
    <property type="entry name" value="Transaminase_4ab_Lys_Orn"/>
    <property type="match status" value="1"/>
</dbReference>
<evidence type="ECO:0000313" key="6">
    <source>
        <dbReference type="EMBL" id="QDU43820.1"/>
    </source>
</evidence>
<dbReference type="Gene3D" id="3.90.1150.10">
    <property type="entry name" value="Aspartate Aminotransferase, domain 1"/>
    <property type="match status" value="1"/>
</dbReference>
<keyword evidence="2 6" id="KW-0032">Aminotransferase</keyword>
<dbReference type="GO" id="GO:0034386">
    <property type="term" value="F:4-aminobutyrate:2-oxoglutarate transaminase activity"/>
    <property type="evidence" value="ECO:0007669"/>
    <property type="project" value="UniProtKB-EC"/>
</dbReference>
<keyword evidence="4 5" id="KW-0663">Pyridoxal phosphate</keyword>
<dbReference type="EC" id="2.6.1.19" evidence="6"/>
<dbReference type="AlphaFoldDB" id="A0A517ZMW8"/>
<dbReference type="GO" id="GO:0030170">
    <property type="term" value="F:pyridoxal phosphate binding"/>
    <property type="evidence" value="ECO:0007669"/>
    <property type="project" value="InterPro"/>
</dbReference>
<dbReference type="InterPro" id="IPR049704">
    <property type="entry name" value="Aminotrans_3_PPA_site"/>
</dbReference>
<proteinExistence type="inferred from homology"/>
<dbReference type="CDD" id="cd00610">
    <property type="entry name" value="OAT_like"/>
    <property type="match status" value="1"/>
</dbReference>
<dbReference type="PANTHER" id="PTHR11986">
    <property type="entry name" value="AMINOTRANSFERASE CLASS III"/>
    <property type="match status" value="1"/>
</dbReference>
<dbReference type="PANTHER" id="PTHR11986:SF79">
    <property type="entry name" value="ACETYLORNITHINE AMINOTRANSFERASE, MITOCHONDRIAL"/>
    <property type="match status" value="1"/>
</dbReference>
<keyword evidence="7" id="KW-1185">Reference proteome</keyword>
<dbReference type="InterPro" id="IPR050103">
    <property type="entry name" value="Class-III_PLP-dep_AT"/>
</dbReference>
<keyword evidence="3 6" id="KW-0808">Transferase</keyword>
<protein>
    <submittedName>
        <fullName evidence="6">4-aminobutyrate aminotransferase PuuE</fullName>
        <ecNumber evidence="6">2.6.1.19</ecNumber>
    </submittedName>
</protein>
<evidence type="ECO:0000256" key="5">
    <source>
        <dbReference type="RuleBase" id="RU003560"/>
    </source>
</evidence>
<evidence type="ECO:0000256" key="1">
    <source>
        <dbReference type="ARBA" id="ARBA00001933"/>
    </source>
</evidence>
<evidence type="ECO:0000256" key="3">
    <source>
        <dbReference type="ARBA" id="ARBA00022679"/>
    </source>
</evidence>
<evidence type="ECO:0000256" key="2">
    <source>
        <dbReference type="ARBA" id="ARBA00022576"/>
    </source>
</evidence>
<dbReference type="InterPro" id="IPR015422">
    <property type="entry name" value="PyrdxlP-dep_Trfase_small"/>
</dbReference>
<dbReference type="FunFam" id="3.40.640.10:FF:000004">
    <property type="entry name" value="Acetylornithine aminotransferase"/>
    <property type="match status" value="1"/>
</dbReference>
<name>A0A517ZMW8_9PLAN</name>
<comment type="cofactor">
    <cofactor evidence="1">
        <name>pyridoxal 5'-phosphate</name>
        <dbReference type="ChEBI" id="CHEBI:597326"/>
    </cofactor>
</comment>
<gene>
    <name evidence="6" type="primary">puuE</name>
    <name evidence="6" type="ORF">Mal52_22970</name>
</gene>
<dbReference type="KEGG" id="sdyn:Mal52_22970"/>
<dbReference type="Pfam" id="PF00202">
    <property type="entry name" value="Aminotran_3"/>
    <property type="match status" value="1"/>
</dbReference>
<dbReference type="EMBL" id="CP036276">
    <property type="protein sequence ID" value="QDU43820.1"/>
    <property type="molecule type" value="Genomic_DNA"/>
</dbReference>
<dbReference type="InterPro" id="IPR015424">
    <property type="entry name" value="PyrdxlP-dep_Trfase"/>
</dbReference>
<dbReference type="Proteomes" id="UP000319383">
    <property type="component" value="Chromosome"/>
</dbReference>
<evidence type="ECO:0000313" key="7">
    <source>
        <dbReference type="Proteomes" id="UP000319383"/>
    </source>
</evidence>
<accession>A0A517ZMW8</accession>
<dbReference type="InterPro" id="IPR005814">
    <property type="entry name" value="Aminotrans_3"/>
</dbReference>